<feature type="compositionally biased region" description="Basic and acidic residues" evidence="1">
    <location>
        <begin position="25"/>
        <end position="36"/>
    </location>
</feature>
<sequence length="457" mass="51055">MGIFVEIPGSNMLSMTRFLPEHVGKMGNGHTRDNGEHSLLTVSKDGHSGVKPIRMQRRRRSSSSDLSMASMTPSMCSVMSQVKQNRRRRTTSTSSDSSKQSLEPPCASASSVSSSYRATESSRRARTLSDDFFGDWFGSLGCDAVTKAVHHGTEHPLEVSMSLDSALLSEEPRVKVVNLPDLNFSDQYRVSDIVQFYTPVFQRRKRSKSRRTSVDLTIDTTKRVGTAQVSDVYGSDTLSVKQLASVRGSSRASSPLIYEKDIVEMEHWPTQESDTQESTDSAANYLWTDRPLKRTRQQSLNPNFLKLYALETSCKSRNTIPDLNVDEQVLRRLSYDDIWALDIPAASQNQGVSAYDIKIALITRKKLWSEMLSVPRSDLHGASSPWNLKFIASSQNETASTSSLVRVKSDLKPWTGQLSSLMLRPCGKLALDKSRPGSCTREIQYVVKGWCDSRFVN</sequence>
<reference evidence="2 3" key="1">
    <citation type="submission" date="2016-03" db="EMBL/GenBank/DDBJ databases">
        <authorList>
            <person name="Devillers H."/>
        </authorList>
    </citation>
    <scope>NUCLEOTIDE SEQUENCE [LARGE SCALE GENOMIC DNA]</scope>
    <source>
        <strain evidence="2">CBS 6772</strain>
    </source>
</reference>
<name>A0A1G4MK62_LACFM</name>
<dbReference type="OMA" id="ITRRKLW"/>
<evidence type="ECO:0000256" key="1">
    <source>
        <dbReference type="SAM" id="MobiDB-lite"/>
    </source>
</evidence>
<organism evidence="2 3">
    <name type="scientific">Lachancea fermentati</name>
    <name type="common">Zygosaccharomyces fermentati</name>
    <dbReference type="NCBI Taxonomy" id="4955"/>
    <lineage>
        <taxon>Eukaryota</taxon>
        <taxon>Fungi</taxon>
        <taxon>Dikarya</taxon>
        <taxon>Ascomycota</taxon>
        <taxon>Saccharomycotina</taxon>
        <taxon>Saccharomycetes</taxon>
        <taxon>Saccharomycetales</taxon>
        <taxon>Saccharomycetaceae</taxon>
        <taxon>Lachancea</taxon>
    </lineage>
</organism>
<protein>
    <submittedName>
        <fullName evidence="2">LAFE_0H09098g1_1</fullName>
    </submittedName>
</protein>
<proteinExistence type="predicted"/>
<evidence type="ECO:0000313" key="2">
    <source>
        <dbReference type="EMBL" id="SCW04237.1"/>
    </source>
</evidence>
<dbReference type="AlphaFoldDB" id="A0A1G4MK62"/>
<dbReference type="OrthoDB" id="4088353at2759"/>
<evidence type="ECO:0000313" key="3">
    <source>
        <dbReference type="Proteomes" id="UP000190831"/>
    </source>
</evidence>
<gene>
    <name evidence="2" type="ORF">LAFE_0H09098G</name>
</gene>
<feature type="compositionally biased region" description="Low complexity" evidence="1">
    <location>
        <begin position="107"/>
        <end position="119"/>
    </location>
</feature>
<keyword evidence="3" id="KW-1185">Reference proteome</keyword>
<feature type="compositionally biased region" description="Polar residues" evidence="1">
    <location>
        <begin position="65"/>
        <end position="83"/>
    </location>
</feature>
<dbReference type="EMBL" id="LT598491">
    <property type="protein sequence ID" value="SCW04237.1"/>
    <property type="molecule type" value="Genomic_DNA"/>
</dbReference>
<feature type="region of interest" description="Disordered" evidence="1">
    <location>
        <begin position="25"/>
        <end position="121"/>
    </location>
</feature>
<accession>A0A1G4MK62</accession>
<dbReference type="Proteomes" id="UP000190831">
    <property type="component" value="Chromosome H"/>
</dbReference>